<dbReference type="NCBIfam" id="NF003513">
    <property type="entry name" value="PRK05182.1-2"/>
    <property type="match status" value="1"/>
</dbReference>
<dbReference type="GO" id="GO:0046983">
    <property type="term" value="F:protein dimerization activity"/>
    <property type="evidence" value="ECO:0007669"/>
    <property type="project" value="InterPro"/>
</dbReference>
<dbReference type="SUPFAM" id="SSF56553">
    <property type="entry name" value="Insert subdomain of RNA polymerase alpha subunit"/>
    <property type="match status" value="1"/>
</dbReference>
<dbReference type="CDD" id="cd06928">
    <property type="entry name" value="RNAP_alpha_NTD"/>
    <property type="match status" value="1"/>
</dbReference>
<evidence type="ECO:0000313" key="13">
    <source>
        <dbReference type="EMBL" id="PIU42375.1"/>
    </source>
</evidence>
<evidence type="ECO:0000256" key="5">
    <source>
        <dbReference type="ARBA" id="ARBA00022679"/>
    </source>
</evidence>
<evidence type="ECO:0000256" key="4">
    <source>
        <dbReference type="ARBA" id="ARBA00022478"/>
    </source>
</evidence>
<dbReference type="InterPro" id="IPR036643">
    <property type="entry name" value="RNApol_insert_sf"/>
</dbReference>
<dbReference type="InterPro" id="IPR011262">
    <property type="entry name" value="DNA-dir_RNA_pol_insert"/>
</dbReference>
<dbReference type="EC" id="2.7.7.6" evidence="2 11"/>
<sequence length="329" mass="37218">MGRGWKDFEMPKRLDCDESTYTNTYGKFIAEPFERGYGTTLGNSLRRVLLSSIEGTAITSVKINGMSHEFSILDGLVEDGPQLIANIKKLILRSNSKAPKNIVLNVDKKDDVEAKDIETNETVEILNPELHIATLTKKVKLEIEMEVGRGRGYVPAERNKKEGQAIGAIPLDANYTPVKRVNFNIENARVGQITDYDKLILEIWTNGSMSPKDALLYASHILQRHLDIFVNFGKLPEEEEEKVETEEERELYEKLRTPVSDLELSVRSSNCLKEARIKTIGDLVRKTEMEMLKYRNFGKKSLSEINKILGEMGLSLGIKIDELKLKGTK</sequence>
<evidence type="ECO:0000313" key="14">
    <source>
        <dbReference type="Proteomes" id="UP000230052"/>
    </source>
</evidence>
<dbReference type="SUPFAM" id="SSF47789">
    <property type="entry name" value="C-terminal domain of RNA polymerase alpha subunit"/>
    <property type="match status" value="1"/>
</dbReference>
<dbReference type="AlphaFoldDB" id="A0A2J0KVF4"/>
<keyword evidence="4 11" id="KW-0240">DNA-directed RNA polymerase</keyword>
<dbReference type="Gene3D" id="3.30.1360.10">
    <property type="entry name" value="RNA polymerase, RBP11-like subunit"/>
    <property type="match status" value="1"/>
</dbReference>
<name>A0A2J0KVF4_9BACT</name>
<gene>
    <name evidence="11" type="primary">rpoA</name>
    <name evidence="13" type="ORF">COS99_00510</name>
</gene>
<comment type="similarity">
    <text evidence="1 11">Belongs to the RNA polymerase alpha chain family.</text>
</comment>
<evidence type="ECO:0000256" key="9">
    <source>
        <dbReference type="ARBA" id="ARBA00033070"/>
    </source>
</evidence>
<comment type="function">
    <text evidence="11">DNA-dependent RNA polymerase catalyzes the transcription of DNA into RNA using the four ribonucleoside triphosphates as substrates.</text>
</comment>
<dbReference type="InterPro" id="IPR011773">
    <property type="entry name" value="DNA-dir_RpoA"/>
</dbReference>
<evidence type="ECO:0000256" key="3">
    <source>
        <dbReference type="ARBA" id="ARBA00015972"/>
    </source>
</evidence>
<dbReference type="Pfam" id="PF03118">
    <property type="entry name" value="RNA_pol_A_CTD"/>
    <property type="match status" value="1"/>
</dbReference>
<evidence type="ECO:0000259" key="12">
    <source>
        <dbReference type="SMART" id="SM00662"/>
    </source>
</evidence>
<dbReference type="GO" id="GO:0000428">
    <property type="term" value="C:DNA-directed RNA polymerase complex"/>
    <property type="evidence" value="ECO:0007669"/>
    <property type="project" value="UniProtKB-KW"/>
</dbReference>
<evidence type="ECO:0000256" key="7">
    <source>
        <dbReference type="ARBA" id="ARBA00023163"/>
    </source>
</evidence>
<dbReference type="Gene3D" id="1.10.150.20">
    <property type="entry name" value="5' to 3' exonuclease, C-terminal subdomain"/>
    <property type="match status" value="1"/>
</dbReference>
<dbReference type="SMART" id="SM00662">
    <property type="entry name" value="RPOLD"/>
    <property type="match status" value="1"/>
</dbReference>
<proteinExistence type="inferred from homology"/>
<dbReference type="Gene3D" id="2.170.120.12">
    <property type="entry name" value="DNA-directed RNA polymerase, insert domain"/>
    <property type="match status" value="1"/>
</dbReference>
<dbReference type="GO" id="GO:0005737">
    <property type="term" value="C:cytoplasm"/>
    <property type="evidence" value="ECO:0007669"/>
    <property type="project" value="UniProtKB-ARBA"/>
</dbReference>
<dbReference type="Pfam" id="PF01000">
    <property type="entry name" value="RNA_pol_A_bac"/>
    <property type="match status" value="1"/>
</dbReference>
<dbReference type="InterPro" id="IPR011263">
    <property type="entry name" value="DNA-dir_RNA_pol_RpoA/D/Rpb3"/>
</dbReference>
<keyword evidence="7 11" id="KW-0804">Transcription</keyword>
<accession>A0A2J0KVF4</accession>
<dbReference type="GO" id="GO:0003677">
    <property type="term" value="F:DNA binding"/>
    <property type="evidence" value="ECO:0007669"/>
    <property type="project" value="UniProtKB-UniRule"/>
</dbReference>
<keyword evidence="6 11" id="KW-0548">Nucleotidyltransferase</keyword>
<evidence type="ECO:0000256" key="10">
    <source>
        <dbReference type="ARBA" id="ARBA00048552"/>
    </source>
</evidence>
<evidence type="ECO:0000256" key="2">
    <source>
        <dbReference type="ARBA" id="ARBA00012418"/>
    </source>
</evidence>
<comment type="subunit">
    <text evidence="11">Homodimer. The RNAP catalytic core consists of 2 alpha, 1 beta, 1 beta' and 1 omega subunit. When a sigma factor is associated with the core the holoenzyme is formed, which can initiate transcription.</text>
</comment>
<dbReference type="EMBL" id="PEWV01000008">
    <property type="protein sequence ID" value="PIU42375.1"/>
    <property type="molecule type" value="Genomic_DNA"/>
</dbReference>
<dbReference type="InterPro" id="IPR036603">
    <property type="entry name" value="RBP11-like"/>
</dbReference>
<dbReference type="SUPFAM" id="SSF55257">
    <property type="entry name" value="RBP11-like subunits of RNA polymerase"/>
    <property type="match status" value="1"/>
</dbReference>
<dbReference type="FunFam" id="2.170.120.12:FF:000001">
    <property type="entry name" value="DNA-directed RNA polymerase subunit alpha"/>
    <property type="match status" value="1"/>
</dbReference>
<evidence type="ECO:0000256" key="6">
    <source>
        <dbReference type="ARBA" id="ARBA00022695"/>
    </source>
</evidence>
<dbReference type="HAMAP" id="MF_00059">
    <property type="entry name" value="RNApol_bact_RpoA"/>
    <property type="match status" value="1"/>
</dbReference>
<dbReference type="GO" id="GO:0003899">
    <property type="term" value="F:DNA-directed RNA polymerase activity"/>
    <property type="evidence" value="ECO:0007669"/>
    <property type="project" value="UniProtKB-UniRule"/>
</dbReference>
<keyword evidence="5 11" id="KW-0808">Transferase</keyword>
<protein>
    <recommendedName>
        <fullName evidence="3 11">DNA-directed RNA polymerase subunit alpha</fullName>
        <shortName evidence="11">RNAP subunit alpha</shortName>
        <ecNumber evidence="2 11">2.7.7.6</ecNumber>
    </recommendedName>
    <alternativeName>
        <fullName evidence="9 11">RNA polymerase subunit alpha</fullName>
    </alternativeName>
    <alternativeName>
        <fullName evidence="8 11">Transcriptase subunit alpha</fullName>
    </alternativeName>
</protein>
<dbReference type="GO" id="GO:0006351">
    <property type="term" value="P:DNA-templated transcription"/>
    <property type="evidence" value="ECO:0007669"/>
    <property type="project" value="UniProtKB-UniRule"/>
</dbReference>
<dbReference type="NCBIfam" id="NF003519">
    <property type="entry name" value="PRK05182.2-5"/>
    <property type="match status" value="1"/>
</dbReference>
<reference evidence="13 14" key="1">
    <citation type="submission" date="2017-09" db="EMBL/GenBank/DDBJ databases">
        <title>Depth-based differentiation of microbial function through sediment-hosted aquifers and enrichment of novel symbionts in the deep terrestrial subsurface.</title>
        <authorList>
            <person name="Probst A.J."/>
            <person name="Ladd B."/>
            <person name="Jarett J.K."/>
            <person name="Geller-Mcgrath D.E."/>
            <person name="Sieber C.M."/>
            <person name="Emerson J.B."/>
            <person name="Anantharaman K."/>
            <person name="Thomas B.C."/>
            <person name="Malmstrom R."/>
            <person name="Stieglmeier M."/>
            <person name="Klingl A."/>
            <person name="Woyke T."/>
            <person name="Ryan C.M."/>
            <person name="Banfield J.F."/>
        </authorList>
    </citation>
    <scope>NUCLEOTIDE SEQUENCE [LARGE SCALE GENOMIC DNA]</scope>
    <source>
        <strain evidence="13">CG07_land_8_20_14_0_80_42_15</strain>
    </source>
</reference>
<feature type="region of interest" description="Alpha N-terminal domain (alpha-NTD)" evidence="11">
    <location>
        <begin position="1"/>
        <end position="237"/>
    </location>
</feature>
<comment type="catalytic activity">
    <reaction evidence="10 11">
        <text>RNA(n) + a ribonucleoside 5'-triphosphate = RNA(n+1) + diphosphate</text>
        <dbReference type="Rhea" id="RHEA:21248"/>
        <dbReference type="Rhea" id="RHEA-COMP:14527"/>
        <dbReference type="Rhea" id="RHEA-COMP:17342"/>
        <dbReference type="ChEBI" id="CHEBI:33019"/>
        <dbReference type="ChEBI" id="CHEBI:61557"/>
        <dbReference type="ChEBI" id="CHEBI:140395"/>
        <dbReference type="EC" id="2.7.7.6"/>
    </reaction>
</comment>
<dbReference type="Pfam" id="PF01193">
    <property type="entry name" value="RNA_pol_L"/>
    <property type="match status" value="1"/>
</dbReference>
<evidence type="ECO:0000256" key="11">
    <source>
        <dbReference type="HAMAP-Rule" id="MF_00059"/>
    </source>
</evidence>
<dbReference type="NCBIfam" id="TIGR02027">
    <property type="entry name" value="rpoA"/>
    <property type="match status" value="1"/>
</dbReference>
<organism evidence="13 14">
    <name type="scientific">Candidatus Aquitaenariimonas noxiae</name>
    <dbReference type="NCBI Taxonomy" id="1974741"/>
    <lineage>
        <taxon>Bacteria</taxon>
        <taxon>Pseudomonadati</taxon>
        <taxon>Candidatus Omnitrophota</taxon>
        <taxon>Candidatus Aquitaenariimonas</taxon>
    </lineage>
</organism>
<feature type="region of interest" description="Alpha C-terminal domain (alpha-CTD)" evidence="11">
    <location>
        <begin position="252"/>
        <end position="329"/>
    </location>
</feature>
<dbReference type="Proteomes" id="UP000230052">
    <property type="component" value="Unassembled WGS sequence"/>
</dbReference>
<comment type="domain">
    <text evidence="11">The N-terminal domain is essential for RNAP assembly and basal transcription, whereas the C-terminal domain is involved in interaction with transcriptional regulators and with upstream promoter elements.</text>
</comment>
<evidence type="ECO:0000256" key="8">
    <source>
        <dbReference type="ARBA" id="ARBA00032524"/>
    </source>
</evidence>
<feature type="domain" description="DNA-directed RNA polymerase RpoA/D/Rpb3-type" evidence="12">
    <location>
        <begin position="25"/>
        <end position="232"/>
    </location>
</feature>
<dbReference type="InterPro" id="IPR011260">
    <property type="entry name" value="RNAP_asu_C"/>
</dbReference>
<evidence type="ECO:0000256" key="1">
    <source>
        <dbReference type="ARBA" id="ARBA00007123"/>
    </source>
</evidence>
<comment type="caution">
    <text evidence="13">The sequence shown here is derived from an EMBL/GenBank/DDBJ whole genome shotgun (WGS) entry which is preliminary data.</text>
</comment>